<dbReference type="InterPro" id="IPR003960">
    <property type="entry name" value="ATPase_AAA_CS"/>
</dbReference>
<dbReference type="InterPro" id="IPR050747">
    <property type="entry name" value="Mitochondrial_chaperone_BCS1"/>
</dbReference>
<dbReference type="CDD" id="cd19510">
    <property type="entry name" value="RecA-like_BCS1"/>
    <property type="match status" value="1"/>
</dbReference>
<keyword evidence="9" id="KW-0812">Transmembrane</keyword>
<evidence type="ECO:0000256" key="1">
    <source>
        <dbReference type="ARBA" id="ARBA00001946"/>
    </source>
</evidence>
<dbReference type="Pfam" id="PF14363">
    <property type="entry name" value="AAA_assoc"/>
    <property type="match status" value="1"/>
</dbReference>
<dbReference type="AlphaFoldDB" id="A0A398AP92"/>
<protein>
    <recommendedName>
        <fullName evidence="10">AAA+ ATPase domain-containing protein</fullName>
    </recommendedName>
</protein>
<evidence type="ECO:0000256" key="6">
    <source>
        <dbReference type="ARBA" id="ARBA00049360"/>
    </source>
</evidence>
<evidence type="ECO:0000256" key="2">
    <source>
        <dbReference type="ARBA" id="ARBA00007448"/>
    </source>
</evidence>
<dbReference type="Pfam" id="PF00004">
    <property type="entry name" value="AAA"/>
    <property type="match status" value="1"/>
</dbReference>
<dbReference type="InterPro" id="IPR027417">
    <property type="entry name" value="P-loop_NTPase"/>
</dbReference>
<keyword evidence="9" id="KW-0472">Membrane</keyword>
<dbReference type="PROSITE" id="PS00674">
    <property type="entry name" value="AAA"/>
    <property type="match status" value="1"/>
</dbReference>
<dbReference type="InterPro" id="IPR058017">
    <property type="entry name" value="At3g28540-like_C"/>
</dbReference>
<dbReference type="SMART" id="SM00382">
    <property type="entry name" value="AAA"/>
    <property type="match status" value="1"/>
</dbReference>
<keyword evidence="5" id="KW-0460">Magnesium</keyword>
<keyword evidence="9" id="KW-1133">Transmembrane helix</keyword>
<proteinExistence type="inferred from homology"/>
<comment type="cofactor">
    <cofactor evidence="1">
        <name>Mg(2+)</name>
        <dbReference type="ChEBI" id="CHEBI:18420"/>
    </cofactor>
</comment>
<comment type="catalytic activity">
    <reaction evidence="6">
        <text>ATP + H2O = ADP + phosphate + H(+)</text>
        <dbReference type="Rhea" id="RHEA:13065"/>
        <dbReference type="ChEBI" id="CHEBI:15377"/>
        <dbReference type="ChEBI" id="CHEBI:15378"/>
        <dbReference type="ChEBI" id="CHEBI:30616"/>
        <dbReference type="ChEBI" id="CHEBI:43474"/>
        <dbReference type="ChEBI" id="CHEBI:456216"/>
    </reaction>
</comment>
<organism evidence="11 12">
    <name type="scientific">Brassica campestris</name>
    <name type="common">Field mustard</name>
    <dbReference type="NCBI Taxonomy" id="3711"/>
    <lineage>
        <taxon>Eukaryota</taxon>
        <taxon>Viridiplantae</taxon>
        <taxon>Streptophyta</taxon>
        <taxon>Embryophyta</taxon>
        <taxon>Tracheophyta</taxon>
        <taxon>Spermatophyta</taxon>
        <taxon>Magnoliopsida</taxon>
        <taxon>eudicotyledons</taxon>
        <taxon>Gunneridae</taxon>
        <taxon>Pentapetalae</taxon>
        <taxon>rosids</taxon>
        <taxon>malvids</taxon>
        <taxon>Brassicales</taxon>
        <taxon>Brassicaceae</taxon>
        <taxon>Brassiceae</taxon>
        <taxon>Brassica</taxon>
    </lineage>
</organism>
<dbReference type="EMBL" id="CM010628">
    <property type="protein sequence ID" value="RID79519.1"/>
    <property type="molecule type" value="Genomic_DNA"/>
</dbReference>
<keyword evidence="4 7" id="KW-0067">ATP-binding</keyword>
<evidence type="ECO:0000256" key="9">
    <source>
        <dbReference type="SAM" id="Phobius"/>
    </source>
</evidence>
<evidence type="ECO:0000313" key="12">
    <source>
        <dbReference type="Proteomes" id="UP000264353"/>
    </source>
</evidence>
<reference evidence="11 12" key="1">
    <citation type="submission" date="2018-06" db="EMBL/GenBank/DDBJ databases">
        <title>WGS assembly of Brassica rapa FPsc.</title>
        <authorList>
            <person name="Bowman J."/>
            <person name="Kohchi T."/>
            <person name="Yamato K."/>
            <person name="Jenkins J."/>
            <person name="Shu S."/>
            <person name="Ishizaki K."/>
            <person name="Yamaoka S."/>
            <person name="Nishihama R."/>
            <person name="Nakamura Y."/>
            <person name="Berger F."/>
            <person name="Adam C."/>
            <person name="Aki S."/>
            <person name="Althoff F."/>
            <person name="Araki T."/>
            <person name="Arteaga-Vazquez M."/>
            <person name="Balasubrmanian S."/>
            <person name="Bauer D."/>
            <person name="Boehm C."/>
            <person name="Briginshaw L."/>
            <person name="Caballero-Perez J."/>
            <person name="Catarino B."/>
            <person name="Chen F."/>
            <person name="Chiyoda S."/>
            <person name="Chovatia M."/>
            <person name="Davies K."/>
            <person name="Delmans M."/>
            <person name="Demura T."/>
            <person name="Dierschke T."/>
            <person name="Dolan L."/>
            <person name="Dorantes-Acosta A."/>
            <person name="Eklund D."/>
            <person name="Florent S."/>
            <person name="Flores-Sandoval E."/>
            <person name="Fujiyama A."/>
            <person name="Fukuzawa H."/>
            <person name="Galik B."/>
            <person name="Grimanelli D."/>
            <person name="Grimwood J."/>
            <person name="Grossniklaus U."/>
            <person name="Hamada T."/>
            <person name="Haseloff J."/>
            <person name="Hetherington A."/>
            <person name="Higo A."/>
            <person name="Hirakawa Y."/>
            <person name="Hundley H."/>
            <person name="Ikeda Y."/>
            <person name="Inoue K."/>
            <person name="Inoue S."/>
            <person name="Ishida S."/>
            <person name="Jia Q."/>
            <person name="Kakita M."/>
            <person name="Kanazawa T."/>
            <person name="Kawai Y."/>
            <person name="Kawashima T."/>
            <person name="Kennedy M."/>
            <person name="Kinose K."/>
            <person name="Kinoshita T."/>
            <person name="Kohara Y."/>
            <person name="Koide E."/>
            <person name="Komatsu K."/>
            <person name="Kopischke S."/>
            <person name="Kubo M."/>
            <person name="Kyozuka J."/>
            <person name="Lagercrantz U."/>
            <person name="Lin S."/>
            <person name="Lindquist E."/>
            <person name="Lipzen A."/>
            <person name="Lu C."/>
            <person name="Luna E."/>
            <person name="Martienssen R."/>
            <person name="Minamino N."/>
            <person name="Mizutani M."/>
            <person name="Mizutani M."/>
            <person name="Mochizuki N."/>
            <person name="Monte I."/>
            <person name="Mosher R."/>
            <person name="Nagasaki H."/>
            <person name="Nakagami H."/>
            <person name="Naramoto S."/>
            <person name="Nishitani K."/>
            <person name="Ohtani M."/>
            <person name="Okamoto T."/>
            <person name="Okumura M."/>
            <person name="Phillips J."/>
            <person name="Pollak B."/>
            <person name="Reinders A."/>
            <person name="Roevekamp M."/>
            <person name="Sano R."/>
            <person name="Sawa S."/>
            <person name="Schmid M."/>
            <person name="Shirakawa M."/>
            <person name="Solano R."/>
            <person name="Spunde A."/>
            <person name="Suetsugu N."/>
            <person name="Sugano S."/>
            <person name="Sugiyama A."/>
            <person name="Sun R."/>
            <person name="Suzuki Y."/>
            <person name="Takenaka M."/>
            <person name="Takezawa D."/>
            <person name="Tomogane H."/>
            <person name="Tsuzuki M."/>
            <person name="Ueda T."/>
            <person name="Umeda M."/>
            <person name="Ward J."/>
            <person name="Watanabe Y."/>
            <person name="Yazaki K."/>
            <person name="Yokoyama R."/>
            <person name="Yoshitake Y."/>
            <person name="Yotsui I."/>
            <person name="Zachgo S."/>
            <person name="Schmutz J."/>
        </authorList>
    </citation>
    <scope>NUCLEOTIDE SEQUENCE [LARGE SCALE GENOMIC DNA]</scope>
    <source>
        <strain evidence="12">cv. B-3</strain>
    </source>
</reference>
<dbReference type="InterPro" id="IPR003593">
    <property type="entry name" value="AAA+_ATPase"/>
</dbReference>
<evidence type="ECO:0000256" key="8">
    <source>
        <dbReference type="SAM" id="MobiDB-lite"/>
    </source>
</evidence>
<dbReference type="SUPFAM" id="SSF52540">
    <property type="entry name" value="P-loop containing nucleoside triphosphate hydrolases"/>
    <property type="match status" value="1"/>
</dbReference>
<evidence type="ECO:0000256" key="4">
    <source>
        <dbReference type="ARBA" id="ARBA00022840"/>
    </source>
</evidence>
<dbReference type="Gene3D" id="3.40.50.300">
    <property type="entry name" value="P-loop containing nucleotide triphosphate hydrolases"/>
    <property type="match status" value="1"/>
</dbReference>
<keyword evidence="3" id="KW-0378">Hydrolase</keyword>
<name>A0A398AP92_BRACM</name>
<dbReference type="GO" id="GO:0006950">
    <property type="term" value="P:response to stress"/>
    <property type="evidence" value="ECO:0007669"/>
    <property type="project" value="UniProtKB-ARBA"/>
</dbReference>
<comment type="similarity">
    <text evidence="2">Belongs to the AAA ATPase family. BCS1 subfamily.</text>
</comment>
<accession>A0A398AP92</accession>
<dbReference type="PANTHER" id="PTHR23070">
    <property type="entry name" value="BCS1 AAA-TYPE ATPASE"/>
    <property type="match status" value="1"/>
</dbReference>
<feature type="compositionally biased region" description="Basic and acidic residues" evidence="8">
    <location>
        <begin position="436"/>
        <end position="458"/>
    </location>
</feature>
<feature type="transmembrane region" description="Helical" evidence="9">
    <location>
        <begin position="7"/>
        <end position="25"/>
    </location>
</feature>
<sequence>MATMAELWTNTGSALATLMFIYTIFNQYFPTFGDNLQPFIQRLTTLFDPYIQVTFFEYTGQNFKRSVPYDAIQNYLSKDSSARAKRLKANTVKGSKSLVLSMDDYEEITDDFEGIKVWWQSNKEETRKEPFSFYPGADEKRYYMLRFHRRDREVILERYINHVFREGKSIKLKNRERKIYSNSSTMYKKKKEELKRDLVKFSKSKEYYKKIGKAWKRGYLFYGPPGTGKSTMIAAMANFLDYDVYDLELTTVRDNTQLRRLLIDTSAKSIIVIEDIDCSLDLTGQRRKKEEEKEDGDEKSILKKMMENEDENTADSKVTLSGLLNFVDGLWSACGGERIIVFTTNFVDKLDPALVRKGRMDNHIELSYCCFEAFKVLAKNYLDVEESELFEEIKRLLEDKEIKMTPADIAENMLPKSENEGSETCLKRLIQVLKEAKRKVEDDVEEKKRETEEKEKAETAPNEGEQ</sequence>
<feature type="region of interest" description="Disordered" evidence="8">
    <location>
        <begin position="436"/>
        <end position="466"/>
    </location>
</feature>
<dbReference type="InterPro" id="IPR003959">
    <property type="entry name" value="ATPase_AAA_core"/>
</dbReference>
<evidence type="ECO:0000256" key="7">
    <source>
        <dbReference type="RuleBase" id="RU003651"/>
    </source>
</evidence>
<dbReference type="InterPro" id="IPR025753">
    <property type="entry name" value="AAA_N_dom"/>
</dbReference>
<dbReference type="Pfam" id="PF25568">
    <property type="entry name" value="AAA_lid_At3g28540"/>
    <property type="match status" value="1"/>
</dbReference>
<gene>
    <name evidence="11" type="ORF">BRARA_A02252</name>
</gene>
<feature type="domain" description="AAA+ ATPase" evidence="10">
    <location>
        <begin position="215"/>
        <end position="370"/>
    </location>
</feature>
<dbReference type="Gene3D" id="6.10.280.40">
    <property type="match status" value="1"/>
</dbReference>
<dbReference type="Proteomes" id="UP000264353">
    <property type="component" value="Chromosome A1"/>
</dbReference>
<evidence type="ECO:0000313" key="11">
    <source>
        <dbReference type="EMBL" id="RID79519.1"/>
    </source>
</evidence>
<keyword evidence="7" id="KW-0547">Nucleotide-binding</keyword>
<evidence type="ECO:0000256" key="5">
    <source>
        <dbReference type="ARBA" id="ARBA00022842"/>
    </source>
</evidence>
<evidence type="ECO:0000256" key="3">
    <source>
        <dbReference type="ARBA" id="ARBA00022801"/>
    </source>
</evidence>
<dbReference type="GO" id="GO:0016887">
    <property type="term" value="F:ATP hydrolysis activity"/>
    <property type="evidence" value="ECO:0007669"/>
    <property type="project" value="InterPro"/>
</dbReference>
<dbReference type="GO" id="GO:0005524">
    <property type="term" value="F:ATP binding"/>
    <property type="evidence" value="ECO:0007669"/>
    <property type="project" value="UniProtKB-KW"/>
</dbReference>
<evidence type="ECO:0000259" key="10">
    <source>
        <dbReference type="SMART" id="SM00382"/>
    </source>
</evidence>